<dbReference type="Pfam" id="PF02811">
    <property type="entry name" value="PHP"/>
    <property type="match status" value="1"/>
</dbReference>
<dbReference type="SUPFAM" id="SSF89550">
    <property type="entry name" value="PHP domain-like"/>
    <property type="match status" value="1"/>
</dbReference>
<feature type="domain" description="Polymerase/histidinol phosphatase N-terminal" evidence="1">
    <location>
        <begin position="6"/>
        <end position="75"/>
    </location>
</feature>
<dbReference type="GO" id="GO:0042578">
    <property type="term" value="F:phosphoric ester hydrolase activity"/>
    <property type="evidence" value="ECO:0007669"/>
    <property type="project" value="TreeGrafter"/>
</dbReference>
<dbReference type="GO" id="GO:0008270">
    <property type="term" value="F:zinc ion binding"/>
    <property type="evidence" value="ECO:0007669"/>
    <property type="project" value="TreeGrafter"/>
</dbReference>
<reference evidence="2" key="1">
    <citation type="submission" date="2022-06" db="EMBL/GenBank/DDBJ databases">
        <title>Rothia sp. isolated from sandalwood seedling.</title>
        <authorList>
            <person name="Tuikhar N."/>
            <person name="Kirdat K."/>
            <person name="Thorat V."/>
            <person name="Swetha P."/>
            <person name="Padma S."/>
            <person name="Sundararaj R."/>
            <person name="Yadav A."/>
        </authorList>
    </citation>
    <scope>NUCLEOTIDE SEQUENCE</scope>
    <source>
        <strain evidence="2">AR01</strain>
    </source>
</reference>
<evidence type="ECO:0000313" key="2">
    <source>
        <dbReference type="EMBL" id="MCP3427092.1"/>
    </source>
</evidence>
<organism evidence="2 3">
    <name type="scientific">Rothia santali</name>
    <dbReference type="NCBI Taxonomy" id="2949643"/>
    <lineage>
        <taxon>Bacteria</taxon>
        <taxon>Bacillati</taxon>
        <taxon>Actinomycetota</taxon>
        <taxon>Actinomycetes</taxon>
        <taxon>Micrococcales</taxon>
        <taxon>Micrococcaceae</taxon>
        <taxon>Rothia</taxon>
    </lineage>
</organism>
<dbReference type="AlphaFoldDB" id="A0A9X2HG58"/>
<proteinExistence type="predicted"/>
<dbReference type="GO" id="GO:0005829">
    <property type="term" value="C:cytosol"/>
    <property type="evidence" value="ECO:0007669"/>
    <property type="project" value="TreeGrafter"/>
</dbReference>
<comment type="caution">
    <text evidence="2">The sequence shown here is derived from an EMBL/GenBank/DDBJ whole genome shotgun (WGS) entry which is preliminary data.</text>
</comment>
<evidence type="ECO:0000313" key="3">
    <source>
        <dbReference type="Proteomes" id="UP001139502"/>
    </source>
</evidence>
<dbReference type="PANTHER" id="PTHR36928:SF1">
    <property type="entry name" value="PHOSPHATASE YCDX-RELATED"/>
    <property type="match status" value="1"/>
</dbReference>
<dbReference type="RefSeq" id="WP_254168719.1">
    <property type="nucleotide sequence ID" value="NZ_JANAFB010000051.1"/>
</dbReference>
<dbReference type="Proteomes" id="UP001139502">
    <property type="component" value="Unassembled WGS sequence"/>
</dbReference>
<evidence type="ECO:0000259" key="1">
    <source>
        <dbReference type="SMART" id="SM00481"/>
    </source>
</evidence>
<dbReference type="InterPro" id="IPR016195">
    <property type="entry name" value="Pol/histidinol_Pase-like"/>
</dbReference>
<gene>
    <name evidence="2" type="ORF">NBM05_13995</name>
</gene>
<accession>A0A9X2HG58</accession>
<name>A0A9X2HG58_9MICC</name>
<dbReference type="InterPro" id="IPR050243">
    <property type="entry name" value="PHP_phosphatase"/>
</dbReference>
<dbReference type="EMBL" id="JANAFB010000051">
    <property type="protein sequence ID" value="MCP3427092.1"/>
    <property type="molecule type" value="Genomic_DNA"/>
</dbReference>
<dbReference type="InterPro" id="IPR003141">
    <property type="entry name" value="Pol/His_phosphatase_N"/>
</dbReference>
<sequence length="235" mass="24486">MIDDRTDWHTHTDLTDGADPLGAMVAAAEAAGLEAYGVSDHVRRSTTWLPEYVRAVRAVSSPLRIRCGAEAKILDAAGALDLPADAPPLDYLLIADHQFPGTEGPLTPSAVTTLLAEGRMTPAGALDQLVEATCAALLASPAPPILAHLFSLLPKCGLDEAEVRGEHLKALAAACRAAGGAVEVNEKWRCPGLGTVRGLMDLGVEITAGSDAHRAADVGRWSYVREAAAELGAAR</sequence>
<dbReference type="PANTHER" id="PTHR36928">
    <property type="entry name" value="PHOSPHATASE YCDX-RELATED"/>
    <property type="match status" value="1"/>
</dbReference>
<protein>
    <submittedName>
        <fullName evidence="2">PHP domain-containing protein</fullName>
    </submittedName>
</protein>
<keyword evidence="3" id="KW-1185">Reference proteome</keyword>
<dbReference type="Gene3D" id="3.20.20.140">
    <property type="entry name" value="Metal-dependent hydrolases"/>
    <property type="match status" value="1"/>
</dbReference>
<dbReference type="InterPro" id="IPR004013">
    <property type="entry name" value="PHP_dom"/>
</dbReference>
<dbReference type="SMART" id="SM00481">
    <property type="entry name" value="POLIIIAc"/>
    <property type="match status" value="1"/>
</dbReference>